<dbReference type="RefSeq" id="WP_372582921.1">
    <property type="nucleotide sequence ID" value="NZ_JBGORW010000006.1"/>
</dbReference>
<organism evidence="2 3">
    <name type="scientific">Leptotrichia hongkongensis</name>
    <dbReference type="NCBI Taxonomy" id="554406"/>
    <lineage>
        <taxon>Bacteria</taxon>
        <taxon>Fusobacteriati</taxon>
        <taxon>Fusobacteriota</taxon>
        <taxon>Fusobacteriia</taxon>
        <taxon>Fusobacteriales</taxon>
        <taxon>Leptotrichiaceae</taxon>
        <taxon>Leptotrichia</taxon>
    </lineage>
</organism>
<dbReference type="Pfam" id="PF09820">
    <property type="entry name" value="AAA-ATPase_like"/>
    <property type="match status" value="1"/>
</dbReference>
<gene>
    <name evidence="2" type="ORF">ACEG17_05745</name>
</gene>
<dbReference type="Pfam" id="PF08011">
    <property type="entry name" value="PDDEXK_9"/>
    <property type="match status" value="1"/>
</dbReference>
<proteinExistence type="predicted"/>
<dbReference type="InterPro" id="IPR018631">
    <property type="entry name" value="AAA-ATPase-like_dom"/>
</dbReference>
<feature type="domain" description="AAA-ATPase-like" evidence="1">
    <location>
        <begin position="8"/>
        <end position="230"/>
    </location>
</feature>
<dbReference type="SUPFAM" id="SSF52540">
    <property type="entry name" value="P-loop containing nucleoside triphosphate hydrolases"/>
    <property type="match status" value="1"/>
</dbReference>
<accession>A0ABV4S8S3</accession>
<evidence type="ECO:0000313" key="2">
    <source>
        <dbReference type="EMBL" id="MFA3799686.1"/>
    </source>
</evidence>
<protein>
    <submittedName>
        <fullName evidence="2">AAA family ATPase</fullName>
    </submittedName>
</protein>
<dbReference type="EMBL" id="JBGORW010000006">
    <property type="protein sequence ID" value="MFA3799686.1"/>
    <property type="molecule type" value="Genomic_DNA"/>
</dbReference>
<name>A0ABV4S8S3_9FUSO</name>
<dbReference type="Proteomes" id="UP001571581">
    <property type="component" value="Unassembled WGS sequence"/>
</dbReference>
<evidence type="ECO:0000259" key="1">
    <source>
        <dbReference type="Pfam" id="PF09820"/>
    </source>
</evidence>
<comment type="caution">
    <text evidence="2">The sequence shown here is derived from an EMBL/GenBank/DDBJ whole genome shotgun (WGS) entry which is preliminary data.</text>
</comment>
<dbReference type="PANTHER" id="PTHR34825:SF1">
    <property type="entry name" value="AAA-ATPASE-LIKE DOMAIN-CONTAINING PROTEIN"/>
    <property type="match status" value="1"/>
</dbReference>
<dbReference type="InterPro" id="IPR027417">
    <property type="entry name" value="P-loop_NTPase"/>
</dbReference>
<sequence>MGNKKRLPIGMSDFKRIIEENYYYVDKTGLISSILRDGANVNLFTRPRRFGKTLNMSMIRYFFDFENREENKRLFDNLNISETEYASEQGKYPVIFVSFKNIEEDEWEDCYFEIKNLINKLYNDFEFIRKNLNQSELMEFDKIWLKQKGADWKNSLKNLTKYLYDYYGKKKVVVLIDEYDTPIIQSYQAGYYKKAISFFKRFYGEALKDNEYLQFGIMTGILRIAKEGIFSGLNNLKVNTIFGEKYSEFFGLTENEVIKAVKYYELEYELEEVKKWYNGYQFGDTEIYNPWSIINFLSARQLRPYWISVSGNKLIDEMLDEGNKEIFDDLEKLFNKEKIYKEINDYSEFTFDTDDIWQLFLYAGYLTIGGEKVDNEYPIRIPNNEILKFFENRFIARFIKKTQKFTNIIKDLKKGKIEEFAKGLQDEILSSLSYFDTDKDEKYYKVFLIGIFIVLGNDYIRLSERETGYGRADLVLEPKNKENPAYIFEFKVAGNEEEMDNYAKEGFRQIREKEYDVELKNRGVKEIIHIGIGFYRKKLKMKYERVNF</sequence>
<keyword evidence="3" id="KW-1185">Reference proteome</keyword>
<dbReference type="InterPro" id="IPR012547">
    <property type="entry name" value="PDDEXK_9"/>
</dbReference>
<evidence type="ECO:0000313" key="3">
    <source>
        <dbReference type="Proteomes" id="UP001571581"/>
    </source>
</evidence>
<reference evidence="2 3" key="1">
    <citation type="submission" date="2024-07" db="EMBL/GenBank/DDBJ databases">
        <authorList>
            <person name="Li X.-J."/>
            <person name="Wang X."/>
        </authorList>
    </citation>
    <scope>NUCLEOTIDE SEQUENCE [LARGE SCALE GENOMIC DNA]</scope>
    <source>
        <strain evidence="2 3">DSM 23441</strain>
    </source>
</reference>
<dbReference type="PANTHER" id="PTHR34825">
    <property type="entry name" value="CONSERVED PROTEIN, WITH A WEAK D-GALACTARATE DEHYDRATASE/ALTRONATE HYDROLASE DOMAIN"/>
    <property type="match status" value="1"/>
</dbReference>